<dbReference type="Pfam" id="PF04133">
    <property type="entry name" value="Vps55"/>
    <property type="match status" value="1"/>
</dbReference>
<evidence type="ECO:0000256" key="3">
    <source>
        <dbReference type="ARBA" id="ARBA00022692"/>
    </source>
</evidence>
<evidence type="ECO:0008006" key="8">
    <source>
        <dbReference type="Google" id="ProtNLM"/>
    </source>
</evidence>
<dbReference type="PANTHER" id="PTHR12050:SF0">
    <property type="entry name" value="RH04491P"/>
    <property type="match status" value="1"/>
</dbReference>
<dbReference type="GO" id="GO:0032511">
    <property type="term" value="P:late endosome to vacuole transport via multivesicular body sorting pathway"/>
    <property type="evidence" value="ECO:0007669"/>
    <property type="project" value="TreeGrafter"/>
</dbReference>
<dbReference type="VEuPathDB" id="TriTrypDB:TvY486_0301270"/>
<feature type="transmembrane region" description="Helical" evidence="6">
    <location>
        <begin position="67"/>
        <end position="90"/>
    </location>
</feature>
<dbReference type="PANTHER" id="PTHR12050">
    <property type="entry name" value="LEPTIN RECEPTOR-RELATED"/>
    <property type="match status" value="1"/>
</dbReference>
<comment type="similarity">
    <text evidence="2">Belongs to the OB-RGRP/VPS55 family.</text>
</comment>
<evidence type="ECO:0000313" key="7">
    <source>
        <dbReference type="EMBL" id="CCC46937.1"/>
    </source>
</evidence>
<accession>G0TSL0</accession>
<feature type="transmembrane region" description="Helical" evidence="6">
    <location>
        <begin position="96"/>
        <end position="116"/>
    </location>
</feature>
<sequence length="128" mass="13544">MASLRVLILAAALVVITFLLTILSCTIVSDKSAYPLLSLFIMLLTPMPAFLCGFPSDSLSNNGLEDVMLFITGALSCSAPALSCVLYHTGVIVLEAFLLSIGSQVAFALAAFLLIFTSMPSSDESYNL</sequence>
<dbReference type="EMBL" id="HE573019">
    <property type="protein sequence ID" value="CCC46937.1"/>
    <property type="molecule type" value="Genomic_DNA"/>
</dbReference>
<proteinExistence type="inferred from homology"/>
<reference evidence="7" key="1">
    <citation type="journal article" date="2012" name="Proc. Natl. Acad. Sci. U.S.A.">
        <title>Antigenic diversity is generated by distinct evolutionary mechanisms in African trypanosome species.</title>
        <authorList>
            <person name="Jackson A.P."/>
            <person name="Berry A."/>
            <person name="Aslett M."/>
            <person name="Allison H.C."/>
            <person name="Burton P."/>
            <person name="Vavrova-Anderson J."/>
            <person name="Brown R."/>
            <person name="Browne H."/>
            <person name="Corton N."/>
            <person name="Hauser H."/>
            <person name="Gamble J."/>
            <person name="Gilderthorp R."/>
            <person name="Marcello L."/>
            <person name="McQuillan J."/>
            <person name="Otto T.D."/>
            <person name="Quail M.A."/>
            <person name="Sanders M.J."/>
            <person name="van Tonder A."/>
            <person name="Ginger M.L."/>
            <person name="Field M.C."/>
            <person name="Barry J.D."/>
            <person name="Hertz-Fowler C."/>
            <person name="Berriman M."/>
        </authorList>
    </citation>
    <scope>NUCLEOTIDE SEQUENCE</scope>
    <source>
        <strain evidence="7">Y486</strain>
    </source>
</reference>
<dbReference type="PROSITE" id="PS51257">
    <property type="entry name" value="PROKAR_LIPOPROTEIN"/>
    <property type="match status" value="1"/>
</dbReference>
<comment type="subcellular location">
    <subcellularLocation>
        <location evidence="1">Membrane</location>
        <topology evidence="1">Multi-pass membrane protein</topology>
    </subcellularLocation>
</comment>
<evidence type="ECO:0000256" key="6">
    <source>
        <dbReference type="SAM" id="Phobius"/>
    </source>
</evidence>
<evidence type="ECO:0000256" key="2">
    <source>
        <dbReference type="ARBA" id="ARBA00005645"/>
    </source>
</evidence>
<keyword evidence="3 6" id="KW-0812">Transmembrane</keyword>
<keyword evidence="4 6" id="KW-1133">Transmembrane helix</keyword>
<evidence type="ECO:0000256" key="4">
    <source>
        <dbReference type="ARBA" id="ARBA00022989"/>
    </source>
</evidence>
<dbReference type="GO" id="GO:0016020">
    <property type="term" value="C:membrane"/>
    <property type="evidence" value="ECO:0007669"/>
    <property type="project" value="UniProtKB-SubCell"/>
</dbReference>
<dbReference type="AlphaFoldDB" id="G0TSL0"/>
<gene>
    <name evidence="7" type="ORF">TVY486_0301270</name>
</gene>
<dbReference type="GO" id="GO:0005768">
    <property type="term" value="C:endosome"/>
    <property type="evidence" value="ECO:0007669"/>
    <property type="project" value="TreeGrafter"/>
</dbReference>
<protein>
    <recommendedName>
        <fullName evidence="8">Vacuolar protein sorting 55</fullName>
    </recommendedName>
</protein>
<organism evidence="7">
    <name type="scientific">Trypanosoma vivax (strain Y486)</name>
    <dbReference type="NCBI Taxonomy" id="1055687"/>
    <lineage>
        <taxon>Eukaryota</taxon>
        <taxon>Discoba</taxon>
        <taxon>Euglenozoa</taxon>
        <taxon>Kinetoplastea</taxon>
        <taxon>Metakinetoplastina</taxon>
        <taxon>Trypanosomatida</taxon>
        <taxon>Trypanosomatidae</taxon>
        <taxon>Trypanosoma</taxon>
        <taxon>Duttonella</taxon>
    </lineage>
</organism>
<feature type="transmembrane region" description="Helical" evidence="6">
    <location>
        <begin position="34"/>
        <end position="55"/>
    </location>
</feature>
<evidence type="ECO:0000256" key="1">
    <source>
        <dbReference type="ARBA" id="ARBA00004141"/>
    </source>
</evidence>
<keyword evidence="5 6" id="KW-0472">Membrane</keyword>
<evidence type="ECO:0000256" key="5">
    <source>
        <dbReference type="ARBA" id="ARBA00023136"/>
    </source>
</evidence>
<name>G0TSL0_TRYVY</name>
<dbReference type="InterPro" id="IPR007262">
    <property type="entry name" value="Vps55/LEPROT"/>
</dbReference>